<dbReference type="EMBL" id="FZNS01000004">
    <property type="protein sequence ID" value="SNR61283.1"/>
    <property type="molecule type" value="Genomic_DNA"/>
</dbReference>
<reference evidence="2" key="1">
    <citation type="submission" date="2017-06" db="EMBL/GenBank/DDBJ databases">
        <authorList>
            <person name="Varghese N."/>
            <person name="Submissions S."/>
        </authorList>
    </citation>
    <scope>NUCLEOTIDE SEQUENCE [LARGE SCALE GENOMIC DNA]</scope>
    <source>
        <strain evidence="2">DSM 28041</strain>
    </source>
</reference>
<sequence>MLDWLAGTKKAFRATEGFKRKSITDFSFLQRSNSLPVSNRIIRIIILEIIAEMTHYYEWFSSDIMQV</sequence>
<evidence type="ECO:0000313" key="1">
    <source>
        <dbReference type="EMBL" id="SNR61283.1"/>
    </source>
</evidence>
<gene>
    <name evidence="1" type="ORF">SAMN06269173_104311</name>
</gene>
<name>A0A238XS60_9BACT</name>
<accession>A0A238XS60</accession>
<dbReference type="AlphaFoldDB" id="A0A238XS60"/>
<keyword evidence="2" id="KW-1185">Reference proteome</keyword>
<organism evidence="1 2">
    <name type="scientific">Hymenobacter mucosus</name>
    <dbReference type="NCBI Taxonomy" id="1411120"/>
    <lineage>
        <taxon>Bacteria</taxon>
        <taxon>Pseudomonadati</taxon>
        <taxon>Bacteroidota</taxon>
        <taxon>Cytophagia</taxon>
        <taxon>Cytophagales</taxon>
        <taxon>Hymenobacteraceae</taxon>
        <taxon>Hymenobacter</taxon>
    </lineage>
</organism>
<evidence type="ECO:0000313" key="2">
    <source>
        <dbReference type="Proteomes" id="UP000198310"/>
    </source>
</evidence>
<proteinExistence type="predicted"/>
<dbReference type="Proteomes" id="UP000198310">
    <property type="component" value="Unassembled WGS sequence"/>
</dbReference>
<protein>
    <submittedName>
        <fullName evidence="1">Uncharacterized protein</fullName>
    </submittedName>
</protein>